<keyword evidence="3" id="KW-0808">Transferase</keyword>
<dbReference type="Ensembl" id="ENSSDUT00000017201.1">
    <property type="protein sequence ID" value="ENSSDUP00000016894.1"/>
    <property type="gene ID" value="ENSSDUG00000012315.1"/>
</dbReference>
<feature type="compositionally biased region" description="Low complexity" evidence="7">
    <location>
        <begin position="260"/>
        <end position="272"/>
    </location>
</feature>
<feature type="region of interest" description="Disordered" evidence="7">
    <location>
        <begin position="1"/>
        <end position="57"/>
    </location>
</feature>
<accession>A0A3B4UE04</accession>
<evidence type="ECO:0000256" key="2">
    <source>
        <dbReference type="ARBA" id="ARBA00012120"/>
    </source>
</evidence>
<evidence type="ECO:0000256" key="4">
    <source>
        <dbReference type="ARBA" id="ARBA00022777"/>
    </source>
</evidence>
<dbReference type="Gene3D" id="2.60.200.30">
    <property type="entry name" value="Probable inorganic polyphosphate/atp-NAD kinase, domain 2"/>
    <property type="match status" value="1"/>
</dbReference>
<evidence type="ECO:0000313" key="9">
    <source>
        <dbReference type="Proteomes" id="UP000261420"/>
    </source>
</evidence>
<proteinExistence type="inferred from homology"/>
<sequence>MGPLAVPDIGMARPSGPPGQLSESARPSKHRGHPSKSPRRRREGKRSQRRGDGHEQLLWEIERRRRAHFLHGPYPATHFGPKACILPNPTSVMHIQDPASQRLTWNKPPVNVLVIRKIRDESLVEPFKELCRFLVEEKQMMVYVERRVADDATLSKDEAFGSIRNQLCTFREGYDDISDCIDLIICLGGDGTLLYASSLFQGSVPPVMAFHLGSLGFLTPFKFESYKTEVAKVFEGNAAITLRSRLKVKVVKDMLQRTGQQPYNQEPPQQQPEHNGLLPHGHTNSEAGKVTLQLQVLNEVVVDRGPSSYLSNVDLYLDGRLITSVQGDGVIVSTPTGSTAYAAAAGASMIHPNVPAIMVTPICPHSLSFRPIVVPAGVELMITLSPDARNTAWVSFDGRKRQEIQHGDCIKITTSCYPVPSICCHDLVYDWFESLAQCLHWNVRKRQARLADISDSSDTEN</sequence>
<keyword evidence="6" id="KW-0520">NAD</keyword>
<comment type="similarity">
    <text evidence="1">Belongs to the NAD kinase family.</text>
</comment>
<feature type="compositionally biased region" description="Basic and acidic residues" evidence="7">
    <location>
        <begin position="45"/>
        <end position="57"/>
    </location>
</feature>
<dbReference type="Pfam" id="PF20143">
    <property type="entry name" value="NAD_kinase_C"/>
    <property type="match status" value="1"/>
</dbReference>
<evidence type="ECO:0000256" key="1">
    <source>
        <dbReference type="ARBA" id="ARBA00010995"/>
    </source>
</evidence>
<feature type="compositionally biased region" description="Basic residues" evidence="7">
    <location>
        <begin position="27"/>
        <end position="44"/>
    </location>
</feature>
<dbReference type="EC" id="2.7.1.23" evidence="2"/>
<dbReference type="InterPro" id="IPR016064">
    <property type="entry name" value="NAD/diacylglycerol_kinase_sf"/>
</dbReference>
<dbReference type="STRING" id="41447.ENSSDUP00000016894"/>
<dbReference type="HAMAP" id="MF_00361">
    <property type="entry name" value="NAD_kinase"/>
    <property type="match status" value="1"/>
</dbReference>
<organism evidence="8 9">
    <name type="scientific">Seriola dumerili</name>
    <name type="common">Greater amberjack</name>
    <name type="synonym">Caranx dumerili</name>
    <dbReference type="NCBI Taxonomy" id="41447"/>
    <lineage>
        <taxon>Eukaryota</taxon>
        <taxon>Metazoa</taxon>
        <taxon>Chordata</taxon>
        <taxon>Craniata</taxon>
        <taxon>Vertebrata</taxon>
        <taxon>Euteleostomi</taxon>
        <taxon>Actinopterygii</taxon>
        <taxon>Neopterygii</taxon>
        <taxon>Teleostei</taxon>
        <taxon>Neoteleostei</taxon>
        <taxon>Acanthomorphata</taxon>
        <taxon>Carangaria</taxon>
        <taxon>Carangiformes</taxon>
        <taxon>Carangidae</taxon>
        <taxon>Seriola</taxon>
    </lineage>
</organism>
<dbReference type="InterPro" id="IPR017437">
    <property type="entry name" value="ATP-NAD_kinase_PpnK-typ_C"/>
</dbReference>
<dbReference type="InterPro" id="IPR002504">
    <property type="entry name" value="NADK"/>
</dbReference>
<reference evidence="8" key="2">
    <citation type="submission" date="2025-09" db="UniProtKB">
        <authorList>
            <consortium name="Ensembl"/>
        </authorList>
    </citation>
    <scope>IDENTIFICATION</scope>
</reference>
<dbReference type="GO" id="GO:0006741">
    <property type="term" value="P:NADP+ biosynthetic process"/>
    <property type="evidence" value="ECO:0007669"/>
    <property type="project" value="InterPro"/>
</dbReference>
<dbReference type="OMA" id="ESREPQM"/>
<evidence type="ECO:0000313" key="8">
    <source>
        <dbReference type="Ensembl" id="ENSSDUP00000016894.1"/>
    </source>
</evidence>
<dbReference type="Gene3D" id="3.40.50.10330">
    <property type="entry name" value="Probable inorganic polyphosphate/atp-NAD kinase, domain 1"/>
    <property type="match status" value="1"/>
</dbReference>
<keyword evidence="5" id="KW-0521">NADP</keyword>
<keyword evidence="4" id="KW-0418">Kinase</keyword>
<dbReference type="PANTHER" id="PTHR20275">
    <property type="entry name" value="NAD KINASE"/>
    <property type="match status" value="1"/>
</dbReference>
<dbReference type="PANTHER" id="PTHR20275:SF29">
    <property type="entry name" value="NAD(+) KINASE"/>
    <property type="match status" value="1"/>
</dbReference>
<dbReference type="FunFam" id="2.60.200.30:FF:000003">
    <property type="entry name" value="NAD kinase b"/>
    <property type="match status" value="1"/>
</dbReference>
<dbReference type="GO" id="GO:0019674">
    <property type="term" value="P:NAD+ metabolic process"/>
    <property type="evidence" value="ECO:0007669"/>
    <property type="project" value="InterPro"/>
</dbReference>
<dbReference type="GO" id="GO:0003951">
    <property type="term" value="F:NAD+ kinase activity"/>
    <property type="evidence" value="ECO:0007669"/>
    <property type="project" value="UniProtKB-EC"/>
</dbReference>
<protein>
    <recommendedName>
        <fullName evidence="2">NAD(+) kinase</fullName>
        <ecNumber evidence="2">2.7.1.23</ecNumber>
    </recommendedName>
</protein>
<reference evidence="8" key="1">
    <citation type="submission" date="2025-08" db="UniProtKB">
        <authorList>
            <consortium name="Ensembl"/>
        </authorList>
    </citation>
    <scope>IDENTIFICATION</scope>
</reference>
<dbReference type="Proteomes" id="UP000261420">
    <property type="component" value="Unplaced"/>
</dbReference>
<name>A0A3B4UE04_SERDU</name>
<feature type="region of interest" description="Disordered" evidence="7">
    <location>
        <begin position="260"/>
        <end position="283"/>
    </location>
</feature>
<evidence type="ECO:0000256" key="3">
    <source>
        <dbReference type="ARBA" id="ARBA00022679"/>
    </source>
</evidence>
<dbReference type="Pfam" id="PF01513">
    <property type="entry name" value="NAD_kinase"/>
    <property type="match status" value="1"/>
</dbReference>
<evidence type="ECO:0000256" key="5">
    <source>
        <dbReference type="ARBA" id="ARBA00022857"/>
    </source>
</evidence>
<dbReference type="AlphaFoldDB" id="A0A3B4UE04"/>
<dbReference type="SUPFAM" id="SSF111331">
    <property type="entry name" value="NAD kinase/diacylglycerol kinase-like"/>
    <property type="match status" value="1"/>
</dbReference>
<evidence type="ECO:0000256" key="7">
    <source>
        <dbReference type="SAM" id="MobiDB-lite"/>
    </source>
</evidence>
<keyword evidence="9" id="KW-1185">Reference proteome</keyword>
<dbReference type="GeneTree" id="ENSGT00940000165431"/>
<dbReference type="InterPro" id="IPR017438">
    <property type="entry name" value="ATP-NAD_kinase_N"/>
</dbReference>
<evidence type="ECO:0000256" key="6">
    <source>
        <dbReference type="ARBA" id="ARBA00023027"/>
    </source>
</evidence>